<keyword evidence="1" id="KW-1133">Transmembrane helix</keyword>
<accession>A0ABS4JKL8</accession>
<evidence type="ECO:0000256" key="1">
    <source>
        <dbReference type="SAM" id="Phobius"/>
    </source>
</evidence>
<evidence type="ECO:0000313" key="2">
    <source>
        <dbReference type="EMBL" id="MBP2002247.1"/>
    </source>
</evidence>
<comment type="caution">
    <text evidence="2">The sequence shown here is derived from an EMBL/GenBank/DDBJ whole genome shotgun (WGS) entry which is preliminary data.</text>
</comment>
<proteinExistence type="predicted"/>
<evidence type="ECO:0008006" key="4">
    <source>
        <dbReference type="Google" id="ProtNLM"/>
    </source>
</evidence>
<dbReference type="EMBL" id="JAGGLD010000007">
    <property type="protein sequence ID" value="MBP2002247.1"/>
    <property type="molecule type" value="Genomic_DNA"/>
</dbReference>
<gene>
    <name evidence="2" type="ORF">J2Z69_003319</name>
</gene>
<dbReference type="RefSeq" id="WP_209864968.1">
    <property type="nucleotide sequence ID" value="NZ_JAGGLD010000007.1"/>
</dbReference>
<keyword evidence="3" id="KW-1185">Reference proteome</keyword>
<evidence type="ECO:0000313" key="3">
    <source>
        <dbReference type="Proteomes" id="UP001519288"/>
    </source>
</evidence>
<dbReference type="Proteomes" id="UP001519288">
    <property type="component" value="Unassembled WGS sequence"/>
</dbReference>
<sequence length="213" mass="23578">MTIRDKYVNGMNKIIMKDELKQLIIKNVERNSPVSQPLAVINHCKVVMVSISLITIFLFIGVAFFIQMGSQNTSSPFGGFVVTAYAADGTSSEVKPNVEFPLGKYSLFMSNVPGFPIKIVAKDADEIKVLTIKGQILLWNSNDGQINLKGKTATINSGELFYWTPLIAGEQSKLEKNTLVNVTAYKNNKKLGSSKIEIKLDENNIYKGILIIE</sequence>
<organism evidence="2 3">
    <name type="scientific">Paenibacillus shirakamiensis</name>
    <dbReference type="NCBI Taxonomy" id="1265935"/>
    <lineage>
        <taxon>Bacteria</taxon>
        <taxon>Bacillati</taxon>
        <taxon>Bacillota</taxon>
        <taxon>Bacilli</taxon>
        <taxon>Bacillales</taxon>
        <taxon>Paenibacillaceae</taxon>
        <taxon>Paenibacillus</taxon>
    </lineage>
</organism>
<reference evidence="2 3" key="1">
    <citation type="submission" date="2021-03" db="EMBL/GenBank/DDBJ databases">
        <title>Genomic Encyclopedia of Type Strains, Phase IV (KMG-IV): sequencing the most valuable type-strain genomes for metagenomic binning, comparative biology and taxonomic classification.</title>
        <authorList>
            <person name="Goeker M."/>
        </authorList>
    </citation>
    <scope>NUCLEOTIDE SEQUENCE [LARGE SCALE GENOMIC DNA]</scope>
    <source>
        <strain evidence="2 3">DSM 26806</strain>
    </source>
</reference>
<name>A0ABS4JKL8_9BACL</name>
<feature type="transmembrane region" description="Helical" evidence="1">
    <location>
        <begin position="46"/>
        <end position="66"/>
    </location>
</feature>
<keyword evidence="1" id="KW-0472">Membrane</keyword>
<protein>
    <recommendedName>
        <fullName evidence="4">DUF4179 domain-containing protein</fullName>
    </recommendedName>
</protein>
<keyword evidence="1" id="KW-0812">Transmembrane</keyword>